<evidence type="ECO:0000259" key="5">
    <source>
        <dbReference type="PROSITE" id="PS51755"/>
    </source>
</evidence>
<comment type="caution">
    <text evidence="6">The sequence shown here is derived from an EMBL/GenBank/DDBJ whole genome shotgun (WGS) entry which is preliminary data.</text>
</comment>
<dbReference type="EMBL" id="BLPG01000001">
    <property type="protein sequence ID" value="GFJ95346.1"/>
    <property type="molecule type" value="Genomic_DNA"/>
</dbReference>
<feature type="domain" description="OmpR/PhoB-type" evidence="5">
    <location>
        <begin position="131"/>
        <end position="226"/>
    </location>
</feature>
<keyword evidence="1 3" id="KW-0238">DNA-binding</keyword>
<dbReference type="InterPro" id="IPR001789">
    <property type="entry name" value="Sig_transdc_resp-reg_receiver"/>
</dbReference>
<dbReference type="Proteomes" id="UP000482960">
    <property type="component" value="Unassembled WGS sequence"/>
</dbReference>
<dbReference type="GO" id="GO:0032993">
    <property type="term" value="C:protein-DNA complex"/>
    <property type="evidence" value="ECO:0007669"/>
    <property type="project" value="TreeGrafter"/>
</dbReference>
<evidence type="ECO:0000259" key="4">
    <source>
        <dbReference type="PROSITE" id="PS50110"/>
    </source>
</evidence>
<dbReference type="CDD" id="cd00383">
    <property type="entry name" value="trans_reg_C"/>
    <property type="match status" value="1"/>
</dbReference>
<dbReference type="SMART" id="SM00448">
    <property type="entry name" value="REC"/>
    <property type="match status" value="1"/>
</dbReference>
<dbReference type="InterPro" id="IPR001867">
    <property type="entry name" value="OmpR/PhoB-type_DNA-bd"/>
</dbReference>
<dbReference type="Pfam" id="PF00486">
    <property type="entry name" value="Trans_reg_C"/>
    <property type="match status" value="1"/>
</dbReference>
<dbReference type="InterPro" id="IPR011006">
    <property type="entry name" value="CheY-like_superfamily"/>
</dbReference>
<dbReference type="SUPFAM" id="SSF52172">
    <property type="entry name" value="CheY-like"/>
    <property type="match status" value="1"/>
</dbReference>
<keyword evidence="7" id="KW-1185">Reference proteome</keyword>
<dbReference type="Gene3D" id="6.10.250.690">
    <property type="match status" value="1"/>
</dbReference>
<dbReference type="RefSeq" id="WP_218577629.1">
    <property type="nucleotide sequence ID" value="NZ_BAABJB010000012.1"/>
</dbReference>
<proteinExistence type="predicted"/>
<evidence type="ECO:0000313" key="7">
    <source>
        <dbReference type="Proteomes" id="UP000482960"/>
    </source>
</evidence>
<dbReference type="InterPro" id="IPR036388">
    <property type="entry name" value="WH-like_DNA-bd_sf"/>
</dbReference>
<feature type="domain" description="Response regulatory" evidence="4">
    <location>
        <begin position="9"/>
        <end position="123"/>
    </location>
</feature>
<name>A0A6V8LME6_9ACTN</name>
<dbReference type="PROSITE" id="PS50110">
    <property type="entry name" value="RESPONSE_REGULATORY"/>
    <property type="match status" value="1"/>
</dbReference>
<keyword evidence="2" id="KW-0597">Phosphoprotein</keyword>
<reference evidence="6 7" key="1">
    <citation type="submission" date="2020-03" db="EMBL/GenBank/DDBJ databases">
        <title>Whole genome shotgun sequence of Phytohabitans rumicis NBRC 108638.</title>
        <authorList>
            <person name="Komaki H."/>
            <person name="Tamura T."/>
        </authorList>
    </citation>
    <scope>NUCLEOTIDE SEQUENCE [LARGE SCALE GENOMIC DNA]</scope>
    <source>
        <strain evidence="6 7">NBRC 108638</strain>
    </source>
</reference>
<gene>
    <name evidence="6" type="ORF">Prum_089880</name>
</gene>
<dbReference type="GO" id="GO:0006355">
    <property type="term" value="P:regulation of DNA-templated transcription"/>
    <property type="evidence" value="ECO:0007669"/>
    <property type="project" value="InterPro"/>
</dbReference>
<dbReference type="SMART" id="SM00862">
    <property type="entry name" value="Trans_reg_C"/>
    <property type="match status" value="1"/>
</dbReference>
<reference evidence="6 7" key="2">
    <citation type="submission" date="2020-03" db="EMBL/GenBank/DDBJ databases">
        <authorList>
            <person name="Ichikawa N."/>
            <person name="Kimura A."/>
            <person name="Kitahashi Y."/>
            <person name="Uohara A."/>
        </authorList>
    </citation>
    <scope>NUCLEOTIDE SEQUENCE [LARGE SCALE GENOMIC DNA]</scope>
    <source>
        <strain evidence="6 7">NBRC 108638</strain>
    </source>
</reference>
<evidence type="ECO:0000256" key="2">
    <source>
        <dbReference type="PROSITE-ProRule" id="PRU00169"/>
    </source>
</evidence>
<accession>A0A6V8LME6</accession>
<sequence>MPAGRHTVRVMVVEDDDDLRLAVTTDLAGAGLRVDQAVDIATADAALAAGDYACVVFDRMLPEGDSVHYVHRRREQGWAVPVLFLTARDSLADRVAGFEHGGDDYLVKPFAIAELTSRVLALCRRAGAGRPSVLRHADLVVDCARREVRRAGVLLTLTAKEFAVLEYLIARPEQAVGRDELIEHCWDSSTDPMSNVVDVVVRRLRGKLREPELIHTLRGRGYRLAGPRPGT</sequence>
<dbReference type="GO" id="GO:0005829">
    <property type="term" value="C:cytosol"/>
    <property type="evidence" value="ECO:0007669"/>
    <property type="project" value="TreeGrafter"/>
</dbReference>
<dbReference type="Pfam" id="PF00072">
    <property type="entry name" value="Response_reg"/>
    <property type="match status" value="1"/>
</dbReference>
<dbReference type="PROSITE" id="PS51755">
    <property type="entry name" value="OMPR_PHOB"/>
    <property type="match status" value="1"/>
</dbReference>
<feature type="DNA-binding region" description="OmpR/PhoB-type" evidence="3">
    <location>
        <begin position="131"/>
        <end position="226"/>
    </location>
</feature>
<dbReference type="InterPro" id="IPR039420">
    <property type="entry name" value="WalR-like"/>
</dbReference>
<dbReference type="Gene3D" id="3.40.50.2300">
    <property type="match status" value="1"/>
</dbReference>
<feature type="modified residue" description="4-aspartylphosphate" evidence="2">
    <location>
        <position position="58"/>
    </location>
</feature>
<organism evidence="6 7">
    <name type="scientific">Phytohabitans rumicis</name>
    <dbReference type="NCBI Taxonomy" id="1076125"/>
    <lineage>
        <taxon>Bacteria</taxon>
        <taxon>Bacillati</taxon>
        <taxon>Actinomycetota</taxon>
        <taxon>Actinomycetes</taxon>
        <taxon>Micromonosporales</taxon>
        <taxon>Micromonosporaceae</taxon>
    </lineage>
</organism>
<evidence type="ECO:0000256" key="1">
    <source>
        <dbReference type="ARBA" id="ARBA00023125"/>
    </source>
</evidence>
<evidence type="ECO:0000256" key="3">
    <source>
        <dbReference type="PROSITE-ProRule" id="PRU01091"/>
    </source>
</evidence>
<dbReference type="GO" id="GO:0000156">
    <property type="term" value="F:phosphorelay response regulator activity"/>
    <property type="evidence" value="ECO:0007669"/>
    <property type="project" value="TreeGrafter"/>
</dbReference>
<dbReference type="PANTHER" id="PTHR48111">
    <property type="entry name" value="REGULATOR OF RPOS"/>
    <property type="match status" value="1"/>
</dbReference>
<dbReference type="PANTHER" id="PTHR48111:SF36">
    <property type="entry name" value="TRANSCRIPTIONAL REGULATORY PROTEIN CUTR"/>
    <property type="match status" value="1"/>
</dbReference>
<dbReference type="GO" id="GO:0000976">
    <property type="term" value="F:transcription cis-regulatory region binding"/>
    <property type="evidence" value="ECO:0007669"/>
    <property type="project" value="TreeGrafter"/>
</dbReference>
<protein>
    <submittedName>
        <fullName evidence="6">DNA-binding response regulator</fullName>
    </submittedName>
</protein>
<dbReference type="AlphaFoldDB" id="A0A6V8LME6"/>
<dbReference type="Gene3D" id="1.10.10.10">
    <property type="entry name" value="Winged helix-like DNA-binding domain superfamily/Winged helix DNA-binding domain"/>
    <property type="match status" value="1"/>
</dbReference>
<evidence type="ECO:0000313" key="6">
    <source>
        <dbReference type="EMBL" id="GFJ95346.1"/>
    </source>
</evidence>